<feature type="compositionally biased region" description="Low complexity" evidence="11">
    <location>
        <begin position="426"/>
        <end position="437"/>
    </location>
</feature>
<evidence type="ECO:0000256" key="8">
    <source>
        <dbReference type="ARBA" id="ARBA00023136"/>
    </source>
</evidence>
<dbReference type="Pfam" id="PF03471">
    <property type="entry name" value="CorC_HlyC"/>
    <property type="match status" value="1"/>
</dbReference>
<dbReference type="Proteomes" id="UP000005710">
    <property type="component" value="Unassembled WGS sequence"/>
</dbReference>
<dbReference type="InterPro" id="IPR044751">
    <property type="entry name" value="Ion_transp-like_CBS"/>
</dbReference>
<dbReference type="PROSITE" id="PS51846">
    <property type="entry name" value="CNNM"/>
    <property type="match status" value="1"/>
</dbReference>
<dbReference type="Gene3D" id="3.10.580.10">
    <property type="entry name" value="CBS-domain"/>
    <property type="match status" value="1"/>
</dbReference>
<evidence type="ECO:0000256" key="1">
    <source>
        <dbReference type="ARBA" id="ARBA00004651"/>
    </source>
</evidence>
<keyword evidence="7 9" id="KW-0129">CBS domain</keyword>
<gene>
    <name evidence="15" type="ORF">ThesuDRAFT_01753</name>
</gene>
<dbReference type="PANTHER" id="PTHR43099:SF5">
    <property type="entry name" value="HLYC_CORC FAMILY TRANSPORTER"/>
    <property type="match status" value="1"/>
</dbReference>
<evidence type="ECO:0000256" key="12">
    <source>
        <dbReference type="SAM" id="Phobius"/>
    </source>
</evidence>
<evidence type="ECO:0000259" key="14">
    <source>
        <dbReference type="PROSITE" id="PS51846"/>
    </source>
</evidence>
<keyword evidence="6 10" id="KW-1133">Transmembrane helix</keyword>
<dbReference type="PANTHER" id="PTHR43099">
    <property type="entry name" value="UPF0053 PROTEIN YRKA"/>
    <property type="match status" value="1"/>
</dbReference>
<keyword evidence="8 10" id="KW-0472">Membrane</keyword>
<comment type="similarity">
    <text evidence="2">Belongs to the UPF0053 family.</text>
</comment>
<keyword evidence="4 10" id="KW-0812">Transmembrane</keyword>
<evidence type="ECO:0000256" key="4">
    <source>
        <dbReference type="ARBA" id="ARBA00022692"/>
    </source>
</evidence>
<comment type="subcellular location">
    <subcellularLocation>
        <location evidence="1">Cell membrane</location>
        <topology evidence="1">Multi-pass membrane protein</topology>
    </subcellularLocation>
</comment>
<protein>
    <submittedName>
        <fullName evidence="15">CBS domain-containing protein</fullName>
    </submittedName>
</protein>
<feature type="domain" description="CBS" evidence="13">
    <location>
        <begin position="218"/>
        <end position="279"/>
    </location>
</feature>
<dbReference type="InterPro" id="IPR005170">
    <property type="entry name" value="Transptr-assoc_dom"/>
</dbReference>
<comment type="caution">
    <text evidence="15">The sequence shown here is derived from an EMBL/GenBank/DDBJ whole genome shotgun (WGS) entry which is preliminary data.</text>
</comment>
<reference evidence="15" key="1">
    <citation type="submission" date="2010-10" db="EMBL/GenBank/DDBJ databases">
        <authorList>
            <consortium name="US DOE Joint Genome Institute (JGI-PGF)"/>
            <person name="Lucas S."/>
            <person name="Copeland A."/>
            <person name="Lapidus A."/>
            <person name="Bruce D."/>
            <person name="Goodwin L."/>
            <person name="Pitluck S."/>
            <person name="Kyrpides N."/>
            <person name="Mavromatis K."/>
            <person name="Detter J.C."/>
            <person name="Han C."/>
            <person name="Land M."/>
            <person name="Hauser L."/>
            <person name="Markowitz V."/>
            <person name="Cheng J.-F."/>
            <person name="Hugenholtz P."/>
            <person name="Woyke T."/>
            <person name="Wu D."/>
            <person name="Pukall R."/>
            <person name="Wahrenburg C."/>
            <person name="Brambilla E."/>
            <person name="Klenk H.-P."/>
            <person name="Eisen J.A."/>
        </authorList>
    </citation>
    <scope>NUCLEOTIDE SEQUENCE [LARGE SCALE GENOMIC DNA]</scope>
    <source>
        <strain evidence="15">DSM 13965</strain>
    </source>
</reference>
<dbReference type="SMART" id="SM01091">
    <property type="entry name" value="CorC_HlyC"/>
    <property type="match status" value="1"/>
</dbReference>
<dbReference type="InterPro" id="IPR046342">
    <property type="entry name" value="CBS_dom_sf"/>
</dbReference>
<dbReference type="RefSeq" id="WP_006904027.1">
    <property type="nucleotide sequence ID" value="NZ_JH976535.1"/>
</dbReference>
<dbReference type="SUPFAM" id="SSF56176">
    <property type="entry name" value="FAD-binding/transporter-associated domain-like"/>
    <property type="match status" value="1"/>
</dbReference>
<feature type="transmembrane region" description="Helical" evidence="12">
    <location>
        <begin position="12"/>
        <end position="31"/>
    </location>
</feature>
<keyword evidence="16" id="KW-1185">Reference proteome</keyword>
<keyword evidence="5" id="KW-0677">Repeat</keyword>
<dbReference type="eggNOG" id="COG1253">
    <property type="taxonomic scope" value="Bacteria"/>
</dbReference>
<feature type="domain" description="CNNM transmembrane" evidence="14">
    <location>
        <begin position="1"/>
        <end position="203"/>
    </location>
</feature>
<dbReference type="Pfam" id="PF01595">
    <property type="entry name" value="CNNM"/>
    <property type="match status" value="1"/>
</dbReference>
<dbReference type="OrthoDB" id="9798188at2"/>
<dbReference type="SMART" id="SM00116">
    <property type="entry name" value="CBS"/>
    <property type="match status" value="2"/>
</dbReference>
<accession>K6PZM5</accession>
<dbReference type="InterPro" id="IPR000644">
    <property type="entry name" value="CBS_dom"/>
</dbReference>
<dbReference type="CDD" id="cd04590">
    <property type="entry name" value="CBS_pair_CorC_HlyC_assoc"/>
    <property type="match status" value="1"/>
</dbReference>
<evidence type="ECO:0000256" key="5">
    <source>
        <dbReference type="ARBA" id="ARBA00022737"/>
    </source>
</evidence>
<evidence type="ECO:0000256" key="2">
    <source>
        <dbReference type="ARBA" id="ARBA00006337"/>
    </source>
</evidence>
<evidence type="ECO:0000256" key="11">
    <source>
        <dbReference type="SAM" id="MobiDB-lite"/>
    </source>
</evidence>
<feature type="domain" description="CBS" evidence="13">
    <location>
        <begin position="283"/>
        <end position="339"/>
    </location>
</feature>
<dbReference type="InterPro" id="IPR036318">
    <property type="entry name" value="FAD-bd_PCMH-like_sf"/>
</dbReference>
<evidence type="ECO:0000313" key="16">
    <source>
        <dbReference type="Proteomes" id="UP000005710"/>
    </source>
</evidence>
<dbReference type="GO" id="GO:0050660">
    <property type="term" value="F:flavin adenine dinucleotide binding"/>
    <property type="evidence" value="ECO:0007669"/>
    <property type="project" value="InterPro"/>
</dbReference>
<organism evidence="15 16">
    <name type="scientific">Thermaerobacter subterraneus DSM 13965</name>
    <dbReference type="NCBI Taxonomy" id="867903"/>
    <lineage>
        <taxon>Bacteria</taxon>
        <taxon>Bacillati</taxon>
        <taxon>Bacillota</taxon>
        <taxon>Clostridia</taxon>
        <taxon>Eubacteriales</taxon>
        <taxon>Clostridiales Family XVII. Incertae Sedis</taxon>
        <taxon>Thermaerobacter</taxon>
    </lineage>
</organism>
<dbReference type="HOGENOM" id="CLU_015237_4_0_9"/>
<evidence type="ECO:0000256" key="9">
    <source>
        <dbReference type="PROSITE-ProRule" id="PRU00703"/>
    </source>
</evidence>
<feature type="compositionally biased region" description="Gly residues" evidence="11">
    <location>
        <begin position="451"/>
        <end position="473"/>
    </location>
</feature>
<dbReference type="InterPro" id="IPR002550">
    <property type="entry name" value="CNNM"/>
</dbReference>
<dbReference type="AlphaFoldDB" id="K6PZM5"/>
<reference evidence="15" key="2">
    <citation type="submission" date="2012-10" db="EMBL/GenBank/DDBJ databases">
        <title>Improved high-quality draft of Thermaerobacter subterraneus C21, DSM 13965.</title>
        <authorList>
            <consortium name="DOE Joint Genome Institute"/>
            <person name="Eisen J."/>
            <person name="Huntemann M."/>
            <person name="Wei C.-L."/>
            <person name="Han J."/>
            <person name="Detter J.C."/>
            <person name="Han C."/>
            <person name="Tapia R."/>
            <person name="Chen A."/>
            <person name="Kyrpides N."/>
            <person name="Mavromatis K."/>
            <person name="Markowitz V."/>
            <person name="Szeto E."/>
            <person name="Ivanova N."/>
            <person name="Mikhailova N."/>
            <person name="Ovchinnikova G."/>
            <person name="Pagani I."/>
            <person name="Pati A."/>
            <person name="Goodwin L."/>
            <person name="Nordberg H.P."/>
            <person name="Cantor M.N."/>
            <person name="Hua S.X."/>
            <person name="Woyke T."/>
            <person name="Eisen J."/>
            <person name="Klenk H.-P."/>
        </authorList>
    </citation>
    <scope>NUCLEOTIDE SEQUENCE [LARGE SCALE GENOMIC DNA]</scope>
    <source>
        <strain evidence="15">DSM 13965</strain>
    </source>
</reference>
<sequence>MAEILPELLWIAVLVLVNAFFAASEIAVIAARDARIHQLAEEGHRGARVAQRLMADPSRFLATIQVGITLAGFLASASAAVTLAQPVAAWLRTLGLAPGVATSVAVTLVTVVISYVTLVLGELAPKRLALQNPEGLALRVARPIAMLARLAAPFTALLARSTNLVVRALGGRADVQERGLTEEEIRFYVAEHQDLRSEEKQLIEGVFDFGDRIVRQVMVPRPEMHTLPRHLPLSQAVERALRAGFEHYPVTGEGPDDIVGQVSTHDLLRAMVEGDGPDTVEGLLQPVRFVPETKPALDLLKEMKRDRFRLAVVVDEYGGVAGLVTLDDLLDEIVGEMAGGLPGSRQVTASEWVLEGDTSIEDANERLDLDIPASPHYETVAGFLLYNLGRLPEPGEGFEHRGWYLSVERREGLRIAAVRVRKLAGPLPASGGPAAASGTGGAGEAAPVPGSGEGAGTGSGGAGDGGPGAGGRSGWQTTGPAAPGPADH</sequence>
<evidence type="ECO:0000256" key="3">
    <source>
        <dbReference type="ARBA" id="ARBA00022475"/>
    </source>
</evidence>
<evidence type="ECO:0000256" key="10">
    <source>
        <dbReference type="PROSITE-ProRule" id="PRU01193"/>
    </source>
</evidence>
<feature type="transmembrane region" description="Helical" evidence="12">
    <location>
        <begin position="60"/>
        <end position="84"/>
    </location>
</feature>
<evidence type="ECO:0000313" key="15">
    <source>
        <dbReference type="EMBL" id="EKP94029.1"/>
    </source>
</evidence>
<proteinExistence type="inferred from homology"/>
<evidence type="ECO:0000259" key="13">
    <source>
        <dbReference type="PROSITE" id="PS51371"/>
    </source>
</evidence>
<dbReference type="SUPFAM" id="SSF54631">
    <property type="entry name" value="CBS-domain pair"/>
    <property type="match status" value="1"/>
</dbReference>
<feature type="transmembrane region" description="Helical" evidence="12">
    <location>
        <begin position="96"/>
        <end position="120"/>
    </location>
</feature>
<keyword evidence="3" id="KW-1003">Cell membrane</keyword>
<dbReference type="PROSITE" id="PS51371">
    <property type="entry name" value="CBS"/>
    <property type="match status" value="2"/>
</dbReference>
<dbReference type="InterPro" id="IPR051676">
    <property type="entry name" value="UPF0053_domain"/>
</dbReference>
<feature type="region of interest" description="Disordered" evidence="11">
    <location>
        <begin position="426"/>
        <end position="488"/>
    </location>
</feature>
<dbReference type="GO" id="GO:0005886">
    <property type="term" value="C:plasma membrane"/>
    <property type="evidence" value="ECO:0007669"/>
    <property type="project" value="UniProtKB-SubCell"/>
</dbReference>
<dbReference type="FunFam" id="3.10.580.10:FF:000002">
    <property type="entry name" value="Magnesium/cobalt efflux protein CorC"/>
    <property type="match status" value="1"/>
</dbReference>
<evidence type="ECO:0000256" key="7">
    <source>
        <dbReference type="ARBA" id="ARBA00023122"/>
    </source>
</evidence>
<evidence type="ECO:0000256" key="6">
    <source>
        <dbReference type="ARBA" id="ARBA00022989"/>
    </source>
</evidence>
<dbReference type="EMBL" id="AENY02000003">
    <property type="protein sequence ID" value="EKP94029.1"/>
    <property type="molecule type" value="Genomic_DNA"/>
</dbReference>
<dbReference type="InterPro" id="IPR016169">
    <property type="entry name" value="FAD-bd_PCMH_sub2"/>
</dbReference>
<dbReference type="Gene3D" id="3.30.465.10">
    <property type="match status" value="1"/>
</dbReference>
<dbReference type="STRING" id="867903.ThesuDRAFT_01753"/>
<name>K6PZM5_9FIRM</name>
<dbReference type="Pfam" id="PF00571">
    <property type="entry name" value="CBS"/>
    <property type="match status" value="2"/>
</dbReference>